<dbReference type="EC" id="2.7.7.65" evidence="2"/>
<keyword evidence="7" id="KW-1185">Reference proteome</keyword>
<name>A0A177NAE2_9GAMM</name>
<keyword evidence="4" id="KW-0812">Transmembrane</keyword>
<dbReference type="InterPro" id="IPR050469">
    <property type="entry name" value="Diguanylate_Cyclase"/>
</dbReference>
<keyword evidence="4" id="KW-1133">Transmembrane helix</keyword>
<dbReference type="InterPro" id="IPR043128">
    <property type="entry name" value="Rev_trsase/Diguanyl_cyclase"/>
</dbReference>
<feature type="transmembrane region" description="Helical" evidence="4">
    <location>
        <begin position="45"/>
        <end position="62"/>
    </location>
</feature>
<evidence type="ECO:0000259" key="5">
    <source>
        <dbReference type="PROSITE" id="PS50887"/>
    </source>
</evidence>
<dbReference type="InterPro" id="IPR029787">
    <property type="entry name" value="Nucleotide_cyclase"/>
</dbReference>
<dbReference type="SUPFAM" id="SSF55073">
    <property type="entry name" value="Nucleotide cyclase"/>
    <property type="match status" value="1"/>
</dbReference>
<dbReference type="NCBIfam" id="TIGR00254">
    <property type="entry name" value="GGDEF"/>
    <property type="match status" value="1"/>
</dbReference>
<dbReference type="STRING" id="980561.A1359_11535"/>
<dbReference type="AlphaFoldDB" id="A0A177NAE2"/>
<comment type="catalytic activity">
    <reaction evidence="3">
        <text>2 GTP = 3',3'-c-di-GMP + 2 diphosphate</text>
        <dbReference type="Rhea" id="RHEA:24898"/>
        <dbReference type="ChEBI" id="CHEBI:33019"/>
        <dbReference type="ChEBI" id="CHEBI:37565"/>
        <dbReference type="ChEBI" id="CHEBI:58805"/>
        <dbReference type="EC" id="2.7.7.65"/>
    </reaction>
</comment>
<dbReference type="Proteomes" id="UP000078476">
    <property type="component" value="Unassembled WGS sequence"/>
</dbReference>
<feature type="transmembrane region" description="Helical" evidence="4">
    <location>
        <begin position="91"/>
        <end position="112"/>
    </location>
</feature>
<feature type="transmembrane region" description="Helical" evidence="4">
    <location>
        <begin position="67"/>
        <end position="85"/>
    </location>
</feature>
<sequence length="286" mass="32202">MVARQTLYTFVKYINTFDRRYLISLALCLELLIAWGDYITGPLAPFAHFYLIPITCSAYFLGKRWTFIITLLAIIAGIPVFLQPLKSGQLMPLMLDLTSKTIIYLFFALLVSEMRKLMDTLKELASEDPLTRANSGRYFYEFGSTEIARAQRSKQPLTLAFIDLDNFKDVNDTLGHQQGDALLVEIATTIKANLREGDILGRLGGDEFAILLTQTDQQQAKVILSRMQANLLNAVHPYDTRVTFSIGVVTYLADKPTSMKELVALADKAMYVIKKSTKNAIQYSDT</sequence>
<comment type="cofactor">
    <cofactor evidence="1">
        <name>Mg(2+)</name>
        <dbReference type="ChEBI" id="CHEBI:18420"/>
    </cofactor>
</comment>
<dbReference type="OrthoDB" id="9812260at2"/>
<feature type="transmembrane region" description="Helical" evidence="4">
    <location>
        <begin position="21"/>
        <end position="39"/>
    </location>
</feature>
<keyword evidence="4" id="KW-0472">Membrane</keyword>
<dbReference type="SMART" id="SM00267">
    <property type="entry name" value="GGDEF"/>
    <property type="match status" value="1"/>
</dbReference>
<dbReference type="Gene3D" id="3.30.70.270">
    <property type="match status" value="1"/>
</dbReference>
<evidence type="ECO:0000256" key="1">
    <source>
        <dbReference type="ARBA" id="ARBA00001946"/>
    </source>
</evidence>
<comment type="caution">
    <text evidence="6">The sequence shown here is derived from an EMBL/GenBank/DDBJ whole genome shotgun (WGS) entry which is preliminary data.</text>
</comment>
<dbReference type="CDD" id="cd01949">
    <property type="entry name" value="GGDEF"/>
    <property type="match status" value="1"/>
</dbReference>
<reference evidence="6 7" key="1">
    <citation type="submission" date="2016-03" db="EMBL/GenBank/DDBJ databases">
        <authorList>
            <person name="Ploux O."/>
        </authorList>
    </citation>
    <scope>NUCLEOTIDE SEQUENCE [LARGE SCALE GENOMIC DNA]</scope>
    <source>
        <strain evidence="6 7">R-45370</strain>
    </source>
</reference>
<dbReference type="InterPro" id="IPR000160">
    <property type="entry name" value="GGDEF_dom"/>
</dbReference>
<evidence type="ECO:0000256" key="2">
    <source>
        <dbReference type="ARBA" id="ARBA00012528"/>
    </source>
</evidence>
<evidence type="ECO:0000313" key="7">
    <source>
        <dbReference type="Proteomes" id="UP000078476"/>
    </source>
</evidence>
<protein>
    <recommendedName>
        <fullName evidence="2">diguanylate cyclase</fullName>
        <ecNumber evidence="2">2.7.7.65</ecNumber>
    </recommendedName>
</protein>
<evidence type="ECO:0000313" key="6">
    <source>
        <dbReference type="EMBL" id="OAI14189.1"/>
    </source>
</evidence>
<dbReference type="FunFam" id="3.30.70.270:FF:000001">
    <property type="entry name" value="Diguanylate cyclase domain protein"/>
    <property type="match status" value="1"/>
</dbReference>
<dbReference type="PROSITE" id="PS50887">
    <property type="entry name" value="GGDEF"/>
    <property type="match status" value="1"/>
</dbReference>
<organism evidence="6 7">
    <name type="scientific">Methylomonas lenta</name>
    <dbReference type="NCBI Taxonomy" id="980561"/>
    <lineage>
        <taxon>Bacteria</taxon>
        <taxon>Pseudomonadati</taxon>
        <taxon>Pseudomonadota</taxon>
        <taxon>Gammaproteobacteria</taxon>
        <taxon>Methylococcales</taxon>
        <taxon>Methylococcaceae</taxon>
        <taxon>Methylomonas</taxon>
    </lineage>
</organism>
<feature type="domain" description="GGDEF" evidence="5">
    <location>
        <begin position="155"/>
        <end position="286"/>
    </location>
</feature>
<dbReference type="GO" id="GO:0052621">
    <property type="term" value="F:diguanylate cyclase activity"/>
    <property type="evidence" value="ECO:0007669"/>
    <property type="project" value="UniProtKB-EC"/>
</dbReference>
<evidence type="ECO:0000256" key="4">
    <source>
        <dbReference type="SAM" id="Phobius"/>
    </source>
</evidence>
<proteinExistence type="predicted"/>
<gene>
    <name evidence="6" type="ORF">A1359_11535</name>
</gene>
<accession>A0A177NAE2</accession>
<dbReference type="PANTHER" id="PTHR45138">
    <property type="entry name" value="REGULATORY COMPONENTS OF SENSORY TRANSDUCTION SYSTEM"/>
    <property type="match status" value="1"/>
</dbReference>
<dbReference type="EMBL" id="LUUI01000113">
    <property type="protein sequence ID" value="OAI14189.1"/>
    <property type="molecule type" value="Genomic_DNA"/>
</dbReference>
<dbReference type="Pfam" id="PF00990">
    <property type="entry name" value="GGDEF"/>
    <property type="match status" value="1"/>
</dbReference>
<evidence type="ECO:0000256" key="3">
    <source>
        <dbReference type="ARBA" id="ARBA00034247"/>
    </source>
</evidence>
<dbReference type="PANTHER" id="PTHR45138:SF9">
    <property type="entry name" value="DIGUANYLATE CYCLASE DGCM-RELATED"/>
    <property type="match status" value="1"/>
</dbReference>